<comment type="caution">
    <text evidence="2">The sequence shown here is derived from an EMBL/GenBank/DDBJ whole genome shotgun (WGS) entry which is preliminary data.</text>
</comment>
<name>A0AAD7VYN4_9TELE</name>
<dbReference type="AlphaFoldDB" id="A0AAD7VYN4"/>
<feature type="region of interest" description="Disordered" evidence="1">
    <location>
        <begin position="1"/>
        <end position="35"/>
    </location>
</feature>
<dbReference type="Proteomes" id="UP001221898">
    <property type="component" value="Unassembled WGS sequence"/>
</dbReference>
<gene>
    <name evidence="2" type="ORF">AAFF_G00409230</name>
</gene>
<dbReference type="EMBL" id="JAINUG010000818">
    <property type="protein sequence ID" value="KAJ8361953.1"/>
    <property type="molecule type" value="Genomic_DNA"/>
</dbReference>
<reference evidence="2" key="1">
    <citation type="journal article" date="2023" name="Science">
        <title>Genome structures resolve the early diversification of teleost fishes.</title>
        <authorList>
            <person name="Parey E."/>
            <person name="Louis A."/>
            <person name="Montfort J."/>
            <person name="Bouchez O."/>
            <person name="Roques C."/>
            <person name="Iampietro C."/>
            <person name="Lluch J."/>
            <person name="Castinel A."/>
            <person name="Donnadieu C."/>
            <person name="Desvignes T."/>
            <person name="Floi Bucao C."/>
            <person name="Jouanno E."/>
            <person name="Wen M."/>
            <person name="Mejri S."/>
            <person name="Dirks R."/>
            <person name="Jansen H."/>
            <person name="Henkel C."/>
            <person name="Chen W.J."/>
            <person name="Zahm M."/>
            <person name="Cabau C."/>
            <person name="Klopp C."/>
            <person name="Thompson A.W."/>
            <person name="Robinson-Rechavi M."/>
            <person name="Braasch I."/>
            <person name="Lecointre G."/>
            <person name="Bobe J."/>
            <person name="Postlethwait J.H."/>
            <person name="Berthelot C."/>
            <person name="Roest Crollius H."/>
            <person name="Guiguen Y."/>
        </authorList>
    </citation>
    <scope>NUCLEOTIDE SEQUENCE</scope>
    <source>
        <strain evidence="2">NC1722</strain>
    </source>
</reference>
<organism evidence="2 3">
    <name type="scientific">Aldrovandia affinis</name>
    <dbReference type="NCBI Taxonomy" id="143900"/>
    <lineage>
        <taxon>Eukaryota</taxon>
        <taxon>Metazoa</taxon>
        <taxon>Chordata</taxon>
        <taxon>Craniata</taxon>
        <taxon>Vertebrata</taxon>
        <taxon>Euteleostomi</taxon>
        <taxon>Actinopterygii</taxon>
        <taxon>Neopterygii</taxon>
        <taxon>Teleostei</taxon>
        <taxon>Notacanthiformes</taxon>
        <taxon>Halosauridae</taxon>
        <taxon>Aldrovandia</taxon>
    </lineage>
</organism>
<sequence length="112" mass="12185">MQELEPNPAPAGERALEKVSSIVGPSSQDRLHLERGGNECSKLNSLESRHQWPVLLRVTSKQQDVRGGCERQDTRTSSHAHSITQLQLSIKRSSCAGAAVIATDVVIGQARM</sequence>
<keyword evidence="3" id="KW-1185">Reference proteome</keyword>
<evidence type="ECO:0000313" key="3">
    <source>
        <dbReference type="Proteomes" id="UP001221898"/>
    </source>
</evidence>
<evidence type="ECO:0000256" key="1">
    <source>
        <dbReference type="SAM" id="MobiDB-lite"/>
    </source>
</evidence>
<protein>
    <submittedName>
        <fullName evidence="2">Uncharacterized protein</fullName>
    </submittedName>
</protein>
<proteinExistence type="predicted"/>
<accession>A0AAD7VYN4</accession>
<evidence type="ECO:0000313" key="2">
    <source>
        <dbReference type="EMBL" id="KAJ8361953.1"/>
    </source>
</evidence>